<dbReference type="AlphaFoldDB" id="A0A163M2F3"/>
<dbReference type="Pfam" id="PF07883">
    <property type="entry name" value="Cupin_2"/>
    <property type="match status" value="1"/>
</dbReference>
<reference evidence="3 4" key="1">
    <citation type="journal article" date="2016" name="Sci. Rep.">
        <title>Draft genome sequencing and secretome analysis of fungal phytopathogen Ascochyta rabiei provides insight into the necrotrophic effector repertoire.</title>
        <authorList>
            <person name="Verma S."/>
            <person name="Gazara R.K."/>
            <person name="Nizam S."/>
            <person name="Parween S."/>
            <person name="Chattopadhyay D."/>
            <person name="Verma P.K."/>
        </authorList>
    </citation>
    <scope>NUCLEOTIDE SEQUENCE [LARGE SCALE GENOMIC DNA]</scope>
    <source>
        <strain evidence="3 4">ArDII</strain>
    </source>
</reference>
<dbReference type="CDD" id="cd02231">
    <property type="entry name" value="cupin_BLL6423-like"/>
    <property type="match status" value="1"/>
</dbReference>
<evidence type="ECO:0000259" key="2">
    <source>
        <dbReference type="Pfam" id="PF07883"/>
    </source>
</evidence>
<dbReference type="Gene3D" id="2.60.120.10">
    <property type="entry name" value="Jelly Rolls"/>
    <property type="match status" value="1"/>
</dbReference>
<dbReference type="InterPro" id="IPR013096">
    <property type="entry name" value="Cupin_2"/>
</dbReference>
<protein>
    <recommendedName>
        <fullName evidence="2">Cupin type-2 domain-containing protein</fullName>
    </recommendedName>
</protein>
<feature type="domain" description="Cupin type-2" evidence="2">
    <location>
        <begin position="69"/>
        <end position="135"/>
    </location>
</feature>
<dbReference type="EMBL" id="JYNV01000021">
    <property type="protein sequence ID" value="KZM28340.1"/>
    <property type="molecule type" value="Genomic_DNA"/>
</dbReference>
<evidence type="ECO:0000313" key="4">
    <source>
        <dbReference type="Proteomes" id="UP000076837"/>
    </source>
</evidence>
<dbReference type="STRING" id="5454.A0A163M2F3"/>
<dbReference type="InterPro" id="IPR014710">
    <property type="entry name" value="RmlC-like_jellyroll"/>
</dbReference>
<dbReference type="InterPro" id="IPR011051">
    <property type="entry name" value="RmlC_Cupin_sf"/>
</dbReference>
<organism evidence="3 4">
    <name type="scientific">Didymella rabiei</name>
    <name type="common">Chickpea ascochyta blight fungus</name>
    <name type="synonym">Mycosphaerella rabiei</name>
    <dbReference type="NCBI Taxonomy" id="5454"/>
    <lineage>
        <taxon>Eukaryota</taxon>
        <taxon>Fungi</taxon>
        <taxon>Dikarya</taxon>
        <taxon>Ascomycota</taxon>
        <taxon>Pezizomycotina</taxon>
        <taxon>Dothideomycetes</taxon>
        <taxon>Pleosporomycetidae</taxon>
        <taxon>Pleosporales</taxon>
        <taxon>Pleosporineae</taxon>
        <taxon>Didymellaceae</taxon>
        <taxon>Ascochyta</taxon>
    </lineage>
</organism>
<keyword evidence="4" id="KW-1185">Reference proteome</keyword>
<evidence type="ECO:0000256" key="1">
    <source>
        <dbReference type="SAM" id="MobiDB-lite"/>
    </source>
</evidence>
<accession>A0A163M2F3</accession>
<dbReference type="PANTHER" id="PTHR36156">
    <property type="entry name" value="SLR2101 PROTEIN"/>
    <property type="match status" value="1"/>
</dbReference>
<dbReference type="SUPFAM" id="SSF51182">
    <property type="entry name" value="RmlC-like cupins"/>
    <property type="match status" value="1"/>
</dbReference>
<dbReference type="PANTHER" id="PTHR36156:SF2">
    <property type="entry name" value="CUPIN TYPE-2 DOMAIN-CONTAINING PROTEIN"/>
    <property type="match status" value="1"/>
</dbReference>
<sequence>MSKPIRRVVTGHKEGASTVLIDDKLDPAPGFASKAATIWQNHQYPAELADHDAAQGKAYIYNKGSLIRVVDFPPNSTGHNHRTASLDYGIIIEGEIKLELEDGSKTIVRAGDIVVQQATMHKWNNHTDKVCRMIFALLPSETAKGPDGKELKDHGIPKKYQVDEQ</sequence>
<comment type="caution">
    <text evidence="3">The sequence shown here is derived from an EMBL/GenBank/DDBJ whole genome shotgun (WGS) entry which is preliminary data.</text>
</comment>
<name>A0A163M2F3_DIDRA</name>
<gene>
    <name evidence="3" type="ORF">ST47_g516</name>
</gene>
<proteinExistence type="predicted"/>
<dbReference type="InterPro" id="IPR047142">
    <property type="entry name" value="OryJ/VirC-like"/>
</dbReference>
<evidence type="ECO:0000313" key="3">
    <source>
        <dbReference type="EMBL" id="KZM28340.1"/>
    </source>
</evidence>
<dbReference type="Proteomes" id="UP000076837">
    <property type="component" value="Unassembled WGS sequence"/>
</dbReference>
<feature type="region of interest" description="Disordered" evidence="1">
    <location>
        <begin position="144"/>
        <end position="165"/>
    </location>
</feature>